<dbReference type="Pfam" id="PF04043">
    <property type="entry name" value="PMEI"/>
    <property type="match status" value="1"/>
</dbReference>
<dbReference type="Gene3D" id="1.20.140.40">
    <property type="entry name" value="Invertase/pectin methylesterase inhibitor family protein"/>
    <property type="match status" value="1"/>
</dbReference>
<dbReference type="InterPro" id="IPR006501">
    <property type="entry name" value="Pectinesterase_inhib_dom"/>
</dbReference>
<dbReference type="NCBIfam" id="TIGR01614">
    <property type="entry name" value="PME_inhib"/>
    <property type="match status" value="1"/>
</dbReference>
<proteinExistence type="predicted"/>
<dbReference type="AlphaFoldDB" id="A0AAV6YBW9"/>
<keyword evidence="5" id="KW-1185">Reference proteome</keyword>
<dbReference type="SMART" id="SM00856">
    <property type="entry name" value="PMEI"/>
    <property type="match status" value="1"/>
</dbReference>
<dbReference type="GO" id="GO:0004857">
    <property type="term" value="F:enzyme inhibitor activity"/>
    <property type="evidence" value="ECO:0007669"/>
    <property type="project" value="InterPro"/>
</dbReference>
<comment type="caution">
    <text evidence="4">The sequence shown here is derived from an EMBL/GenBank/DDBJ whole genome shotgun (WGS) entry which is preliminary data.</text>
</comment>
<dbReference type="EMBL" id="WHWC01000001">
    <property type="protein sequence ID" value="KAG8390259.1"/>
    <property type="molecule type" value="Genomic_DNA"/>
</dbReference>
<evidence type="ECO:0000313" key="4">
    <source>
        <dbReference type="EMBL" id="KAG8390259.1"/>
    </source>
</evidence>
<keyword evidence="1 2" id="KW-0732">Signal</keyword>
<evidence type="ECO:0000256" key="1">
    <source>
        <dbReference type="ARBA" id="ARBA00022729"/>
    </source>
</evidence>
<sequence length="196" mass="21153">MEKVTFAALLLLQIICTTYVAAAVAKSSSSHGGALKAACRKTPYANFCMTLLQPYATVLKGNDPYTFGHAAISASLEHAEGAQSFITQEEKDENLTADQRAALHGCLENVGYSVEALRQAKAEFEKSREAANEKTRENHVNKSTNRLTVSSNDQSACYDSLNGAGGEMVRKVRENVDGAAKAGYVAKSLIQHMMMN</sequence>
<feature type="signal peptide" evidence="2">
    <location>
        <begin position="1"/>
        <end position="22"/>
    </location>
</feature>
<gene>
    <name evidence="4" type="ORF">BUALT_Bualt01G0065100</name>
</gene>
<dbReference type="Proteomes" id="UP000826271">
    <property type="component" value="Unassembled WGS sequence"/>
</dbReference>
<dbReference type="PANTHER" id="PTHR31080:SF296">
    <property type="entry name" value="OS05G0360900 PROTEIN"/>
    <property type="match status" value="1"/>
</dbReference>
<evidence type="ECO:0000313" key="5">
    <source>
        <dbReference type="Proteomes" id="UP000826271"/>
    </source>
</evidence>
<dbReference type="InterPro" id="IPR051955">
    <property type="entry name" value="PME_Inhibitor"/>
</dbReference>
<protein>
    <recommendedName>
        <fullName evidence="3">Pectinesterase inhibitor domain-containing protein</fullName>
    </recommendedName>
</protein>
<evidence type="ECO:0000256" key="2">
    <source>
        <dbReference type="SAM" id="SignalP"/>
    </source>
</evidence>
<accession>A0AAV6YBW9</accession>
<evidence type="ECO:0000259" key="3">
    <source>
        <dbReference type="SMART" id="SM00856"/>
    </source>
</evidence>
<feature type="chain" id="PRO_5043540771" description="Pectinesterase inhibitor domain-containing protein" evidence="2">
    <location>
        <begin position="23"/>
        <end position="196"/>
    </location>
</feature>
<reference evidence="4" key="1">
    <citation type="submission" date="2019-10" db="EMBL/GenBank/DDBJ databases">
        <authorList>
            <person name="Zhang R."/>
            <person name="Pan Y."/>
            <person name="Wang J."/>
            <person name="Ma R."/>
            <person name="Yu S."/>
        </authorList>
    </citation>
    <scope>NUCLEOTIDE SEQUENCE</scope>
    <source>
        <strain evidence="4">LA-IB0</strain>
        <tissue evidence="4">Leaf</tissue>
    </source>
</reference>
<dbReference type="SUPFAM" id="SSF101148">
    <property type="entry name" value="Plant invertase/pectin methylesterase inhibitor"/>
    <property type="match status" value="1"/>
</dbReference>
<name>A0AAV6YBW9_9LAMI</name>
<organism evidence="4 5">
    <name type="scientific">Buddleja alternifolia</name>
    <dbReference type="NCBI Taxonomy" id="168488"/>
    <lineage>
        <taxon>Eukaryota</taxon>
        <taxon>Viridiplantae</taxon>
        <taxon>Streptophyta</taxon>
        <taxon>Embryophyta</taxon>
        <taxon>Tracheophyta</taxon>
        <taxon>Spermatophyta</taxon>
        <taxon>Magnoliopsida</taxon>
        <taxon>eudicotyledons</taxon>
        <taxon>Gunneridae</taxon>
        <taxon>Pentapetalae</taxon>
        <taxon>asterids</taxon>
        <taxon>lamiids</taxon>
        <taxon>Lamiales</taxon>
        <taxon>Scrophulariaceae</taxon>
        <taxon>Buddlejeae</taxon>
        <taxon>Buddleja</taxon>
    </lineage>
</organism>
<dbReference type="CDD" id="cd15798">
    <property type="entry name" value="PMEI-like_3"/>
    <property type="match status" value="1"/>
</dbReference>
<dbReference type="PANTHER" id="PTHR31080">
    <property type="entry name" value="PECTINESTERASE INHIBITOR-LIKE"/>
    <property type="match status" value="1"/>
</dbReference>
<feature type="domain" description="Pectinesterase inhibitor" evidence="3">
    <location>
        <begin position="30"/>
        <end position="189"/>
    </location>
</feature>
<dbReference type="InterPro" id="IPR035513">
    <property type="entry name" value="Invertase/methylesterase_inhib"/>
</dbReference>